<dbReference type="Proteomes" id="UP000075517">
    <property type="component" value="Unassembled WGS sequence"/>
</dbReference>
<reference evidence="3 8" key="2">
    <citation type="submission" date="2016-03" db="EMBL/GenBank/DDBJ databases">
        <title>Spore heat resistance.</title>
        <authorList>
            <person name="Boekhorst J."/>
            <person name="Berendsen E.M."/>
            <person name="Wells-Bennik M.H."/>
            <person name="Kuipers O.P."/>
        </authorList>
    </citation>
    <scope>NUCLEOTIDE SEQUENCE [LARGE SCALE GENOMIC DNA]</scope>
    <source>
        <strain evidence="3 8">GS8</strain>
    </source>
</reference>
<keyword evidence="8" id="KW-1185">Reference proteome</keyword>
<reference evidence="5 7" key="3">
    <citation type="submission" date="2018-10" db="EMBL/GenBank/DDBJ databases">
        <title>Geobacillus stearothermophilus in processing lines of powdered infant formula.</title>
        <authorList>
            <person name="Rhee M.S."/>
            <person name="Choi I.-G."/>
            <person name="Cho T.J."/>
            <person name="Park B."/>
        </authorList>
    </citation>
    <scope>NUCLEOTIDE SEQUENCE [LARGE SCALE GENOMIC DNA]</scope>
    <source>
        <strain evidence="5 7">FHS-PPGT130</strain>
    </source>
</reference>
<proteinExistence type="predicted"/>
<comment type="caution">
    <text evidence="5">The sequence shown here is derived from an EMBL/GenBank/DDBJ whole genome shotgun (WGS) entry which is preliminary data.</text>
</comment>
<dbReference type="OrthoDB" id="2388036at2"/>
<sequence length="261" mass="30108">MDWSKTKTIFIIVFLILDCFLVYQFMEKRNSSQLDVILETTIEEQLEANGITYVELPKEVTKAAYVSGKSREFTAADTKKLSAQKAKIEEGETKLKGTFLHPIALNVSDPYQLREFLRRYILDGEQYALWSFDEGEGTVICYQVYEGKMIYGNENSKLIIHVNKQQKAVSYEQTMLDDLEKYERKQDIVPAIKALETLYRKGYLQPGDRVTKVELGYYGLVQFTASQVLTPTWHIVVNRKEDYFVNAFEGQVITDEGSVLE</sequence>
<dbReference type="GO" id="GO:0016020">
    <property type="term" value="C:membrane"/>
    <property type="evidence" value="ECO:0007669"/>
    <property type="project" value="InterPro"/>
</dbReference>
<evidence type="ECO:0000313" key="8">
    <source>
        <dbReference type="Proteomes" id="UP000773850"/>
    </source>
</evidence>
<reference evidence="4 6" key="1">
    <citation type="submission" date="2016-01" db="EMBL/GenBank/DDBJ databases">
        <title>Draft Genome Sequences of Seven Thermophilic Sporeformers Isolated from Foods.</title>
        <authorList>
            <person name="Berendsen E.M."/>
            <person name="Wells-Bennik M.H."/>
            <person name="Krawcyk A.O."/>
            <person name="De Jong A."/>
            <person name="Holsappel S."/>
            <person name="Eijlander R.T."/>
            <person name="Kuipers O.P."/>
        </authorList>
    </citation>
    <scope>NUCLEOTIDE SEQUENCE [LARGE SCALE GENOMIC DNA]</scope>
    <source>
        <strain evidence="4 6">B4114</strain>
    </source>
</reference>
<evidence type="ECO:0000313" key="3">
    <source>
        <dbReference type="EMBL" id="KAF6512642.1"/>
    </source>
</evidence>
<accession>A0A0K9HMT0</accession>
<dbReference type="RefSeq" id="WP_033016892.1">
    <property type="nucleotide sequence ID" value="NZ_CBCSGJ010000045.1"/>
</dbReference>
<feature type="transmembrane region" description="Helical" evidence="1">
    <location>
        <begin position="9"/>
        <end position="26"/>
    </location>
</feature>
<dbReference type="PATRIC" id="fig|1422.14.peg.2262"/>
<evidence type="ECO:0000313" key="6">
    <source>
        <dbReference type="Proteomes" id="UP000075517"/>
    </source>
</evidence>
<gene>
    <name evidence="4" type="ORF">B4114_2959</name>
    <name evidence="5" type="ORF">D9548_06405</name>
    <name evidence="3" type="ORF">GS8_121</name>
</gene>
<evidence type="ECO:0000313" key="7">
    <source>
        <dbReference type="Proteomes" id="UP000266922"/>
    </source>
</evidence>
<evidence type="ECO:0000259" key="2">
    <source>
        <dbReference type="Pfam" id="PF09648"/>
    </source>
</evidence>
<dbReference type="AlphaFoldDB" id="A0A0K9HMT0"/>
<keyword evidence="1" id="KW-0812">Transmembrane</keyword>
<organism evidence="5 7">
    <name type="scientific">Geobacillus stearothermophilus</name>
    <name type="common">Bacillus stearothermophilus</name>
    <dbReference type="NCBI Taxonomy" id="1422"/>
    <lineage>
        <taxon>Bacteria</taxon>
        <taxon>Bacillati</taxon>
        <taxon>Bacillota</taxon>
        <taxon>Bacilli</taxon>
        <taxon>Bacillales</taxon>
        <taxon>Anoxybacillaceae</taxon>
        <taxon>Geobacillus</taxon>
    </lineage>
</organism>
<dbReference type="Proteomes" id="UP000266922">
    <property type="component" value="Unassembled WGS sequence"/>
</dbReference>
<dbReference type="Proteomes" id="UP000773850">
    <property type="component" value="Unassembled WGS sequence"/>
</dbReference>
<evidence type="ECO:0000256" key="1">
    <source>
        <dbReference type="SAM" id="Phobius"/>
    </source>
</evidence>
<dbReference type="Pfam" id="PF09648">
    <property type="entry name" value="YycI"/>
    <property type="match status" value="1"/>
</dbReference>
<evidence type="ECO:0000313" key="5">
    <source>
        <dbReference type="EMBL" id="RLQ14324.1"/>
    </source>
</evidence>
<keyword evidence="1" id="KW-0472">Membrane</keyword>
<dbReference type="Gene3D" id="2.40.128.690">
    <property type="entry name" value="YycH protein, domain 3-like"/>
    <property type="match status" value="1"/>
</dbReference>
<evidence type="ECO:0000313" key="4">
    <source>
        <dbReference type="EMBL" id="KYD30770.1"/>
    </source>
</evidence>
<feature type="domain" description="Regulatory protein YycH-like" evidence="2">
    <location>
        <begin position="33"/>
        <end position="248"/>
    </location>
</feature>
<name>A0A0K9HMT0_GEOSE</name>
<dbReference type="InterPro" id="IPR018604">
    <property type="entry name" value="YycI-like"/>
</dbReference>
<dbReference type="EMBL" id="LQYY01000155">
    <property type="protein sequence ID" value="KYD30770.1"/>
    <property type="molecule type" value="Genomic_DNA"/>
</dbReference>
<keyword evidence="1" id="KW-1133">Transmembrane helix</keyword>
<protein>
    <submittedName>
        <fullName evidence="5">Transcriptional regulator</fullName>
    </submittedName>
</protein>
<dbReference type="EMBL" id="RCTJ01000015">
    <property type="protein sequence ID" value="RLQ14324.1"/>
    <property type="molecule type" value="Genomic_DNA"/>
</dbReference>
<dbReference type="EMBL" id="LUCS01000003">
    <property type="protein sequence ID" value="KAF6512642.1"/>
    <property type="molecule type" value="Genomic_DNA"/>
</dbReference>